<dbReference type="Proteomes" id="UP001144805">
    <property type="component" value="Unassembled WGS sequence"/>
</dbReference>
<dbReference type="PANTHER" id="PTHR43861">
    <property type="entry name" value="TRANS-ACONITATE 2-METHYLTRANSFERASE-RELATED"/>
    <property type="match status" value="1"/>
</dbReference>
<dbReference type="Gene3D" id="3.40.50.150">
    <property type="entry name" value="Vaccinia Virus protein VP39"/>
    <property type="match status" value="1"/>
</dbReference>
<proteinExistence type="predicted"/>
<dbReference type="PANTHER" id="PTHR43861:SF6">
    <property type="entry name" value="METHYLTRANSFERASE TYPE 11"/>
    <property type="match status" value="1"/>
</dbReference>
<name>A0A9X3IJB9_9HYPH</name>
<protein>
    <submittedName>
        <fullName evidence="1">Class I SAM-dependent methyltransferase</fullName>
    </submittedName>
</protein>
<dbReference type="GO" id="GO:0008168">
    <property type="term" value="F:methyltransferase activity"/>
    <property type="evidence" value="ECO:0007669"/>
    <property type="project" value="UniProtKB-KW"/>
</dbReference>
<keyword evidence="2" id="KW-1185">Reference proteome</keyword>
<dbReference type="SUPFAM" id="SSF53335">
    <property type="entry name" value="S-adenosyl-L-methionine-dependent methyltransferases"/>
    <property type="match status" value="1"/>
</dbReference>
<dbReference type="RefSeq" id="WP_266336578.1">
    <property type="nucleotide sequence ID" value="NZ_JAPKNK010000001.1"/>
</dbReference>
<keyword evidence="1" id="KW-0808">Transferase</keyword>
<dbReference type="CDD" id="cd02440">
    <property type="entry name" value="AdoMet_MTases"/>
    <property type="match status" value="1"/>
</dbReference>
<accession>A0A9X3IJB9</accession>
<organism evidence="1 2">
    <name type="scientific">Kaistia nematophila</name>
    <dbReference type="NCBI Taxonomy" id="2994654"/>
    <lineage>
        <taxon>Bacteria</taxon>
        <taxon>Pseudomonadati</taxon>
        <taxon>Pseudomonadota</taxon>
        <taxon>Alphaproteobacteria</taxon>
        <taxon>Hyphomicrobiales</taxon>
        <taxon>Kaistiaceae</taxon>
        <taxon>Kaistia</taxon>
    </lineage>
</organism>
<dbReference type="AlphaFoldDB" id="A0A9X3IJB9"/>
<comment type="caution">
    <text evidence="1">The sequence shown here is derived from an EMBL/GenBank/DDBJ whole genome shotgun (WGS) entry which is preliminary data.</text>
</comment>
<dbReference type="InterPro" id="IPR029063">
    <property type="entry name" value="SAM-dependent_MTases_sf"/>
</dbReference>
<evidence type="ECO:0000313" key="1">
    <source>
        <dbReference type="EMBL" id="MCX5567587.1"/>
    </source>
</evidence>
<dbReference type="EMBL" id="JAPKNK010000001">
    <property type="protein sequence ID" value="MCX5567587.1"/>
    <property type="molecule type" value="Genomic_DNA"/>
</dbReference>
<sequence length="455" mass="49573">MSIRFNEGHWQPSTFACPVCAGSAPKPHLLTVGNTQSAEKPGSPLHLYRCDDCLSLTYDPFPEIDYTQHTSTDLAVRDYVEFNAAIDLIARNILRAIPEGSHGRLLDIGCGFGFGPAAVRGMSGWQVKGYEPSRYGELGREQLKLDIVSAFANRNAEPGDRFDIVHCSEVIEHVQNPHEFIDILASYLTDAGVLILTTPDADRIRPATDPSSLLALLSPGAHTVLFSEAALTDALRAAGFAHVEIDRSAPSMLVYASRQPLRLHQRSPAEFAGLLHRYLQEALDRATPGTPLATGLRYRLFRSAMDGGDYALAETVFTADLADAAPMVDDIGTSAGFAARWPICIAASTYYLAMLMMIHRADYPGAARHFRAAARLCHTKIRLSPATAVVESDLLWRAVYHEALALKYAGRTSHALARLAAFVDFDGAASPRVPENLRPDVIALRDELLGLPESP</sequence>
<evidence type="ECO:0000313" key="2">
    <source>
        <dbReference type="Proteomes" id="UP001144805"/>
    </source>
</evidence>
<reference evidence="1" key="1">
    <citation type="submission" date="2022-11" db="EMBL/GenBank/DDBJ databases">
        <title>Biodiversity and phylogenetic relationships of bacteria.</title>
        <authorList>
            <person name="Machado R.A.R."/>
            <person name="Bhat A."/>
            <person name="Loulou A."/>
            <person name="Kallel S."/>
        </authorList>
    </citation>
    <scope>NUCLEOTIDE SEQUENCE</scope>
    <source>
        <strain evidence="1">K-TC2</strain>
    </source>
</reference>
<keyword evidence="1" id="KW-0489">Methyltransferase</keyword>
<dbReference type="Pfam" id="PF13489">
    <property type="entry name" value="Methyltransf_23"/>
    <property type="match status" value="1"/>
</dbReference>
<dbReference type="GO" id="GO:0032259">
    <property type="term" value="P:methylation"/>
    <property type="evidence" value="ECO:0007669"/>
    <property type="project" value="UniProtKB-KW"/>
</dbReference>
<gene>
    <name evidence="1" type="ORF">OSH07_00110</name>
</gene>